<evidence type="ECO:0000313" key="3">
    <source>
        <dbReference type="Proteomes" id="UP000195947"/>
    </source>
</evidence>
<proteinExistence type="predicted"/>
<reference evidence="1 3" key="1">
    <citation type="submission" date="2016-02" db="EMBL/GenBank/DDBJ databases">
        <authorList>
            <person name="Strepis N."/>
        </authorList>
    </citation>
    <scope>NUCLEOTIDE SEQUENCE [LARGE SCALE GENOMIC DNA]</scope>
    <source>
        <strain evidence="1">Trichococcus flocculiformis</strain>
    </source>
</reference>
<protein>
    <submittedName>
        <fullName evidence="2">Uncharacterized protein</fullName>
    </submittedName>
</protein>
<accession>A0AB38BHS5</accession>
<name>A0AB38BHS5_9LACT</name>
<dbReference type="Proteomes" id="UP000199686">
    <property type="component" value="Unassembled WGS sequence"/>
</dbReference>
<dbReference type="AlphaFoldDB" id="A0AB38BHS5"/>
<comment type="caution">
    <text evidence="2">The sequence shown here is derived from an EMBL/GenBank/DDBJ whole genome shotgun (WGS) entry which is preliminary data.</text>
</comment>
<evidence type="ECO:0000313" key="4">
    <source>
        <dbReference type="Proteomes" id="UP000199686"/>
    </source>
</evidence>
<dbReference type="Proteomes" id="UP000195947">
    <property type="component" value="Unassembled WGS sequence"/>
</dbReference>
<evidence type="ECO:0000313" key="1">
    <source>
        <dbReference type="EMBL" id="CZQ88683.1"/>
    </source>
</evidence>
<dbReference type="EMBL" id="FJMZ01000007">
    <property type="protein sequence ID" value="CZQ88683.1"/>
    <property type="molecule type" value="Genomic_DNA"/>
</dbReference>
<organism evidence="2 4">
    <name type="scientific">Trichococcus flocculiformis</name>
    <dbReference type="NCBI Taxonomy" id="82803"/>
    <lineage>
        <taxon>Bacteria</taxon>
        <taxon>Bacillati</taxon>
        <taxon>Bacillota</taxon>
        <taxon>Bacilli</taxon>
        <taxon>Lactobacillales</taxon>
        <taxon>Carnobacteriaceae</taxon>
        <taxon>Trichococcus</taxon>
    </lineage>
</organism>
<gene>
    <name evidence="2" type="ORF">SAMN04488507_101452</name>
    <name evidence="1" type="ORF">TFLO_1043</name>
</gene>
<dbReference type="RefSeq" id="WP_177187527.1">
    <property type="nucleotide sequence ID" value="NZ_FJMZ01000007.1"/>
</dbReference>
<dbReference type="EMBL" id="FOQC01000014">
    <property type="protein sequence ID" value="SFH77792.1"/>
    <property type="molecule type" value="Genomic_DNA"/>
</dbReference>
<sequence>MEILSNHLRSNCDPGLAGVLSLSVKEAYRFLDDLVEREKILKHKDMKKTLGHLRHGLIDVALKQVLQSSSIPHEIADETSSKYRNGHTYLMIETKGAIITPAKVFKSRDVPKKAIYRSKGGLLNKQYNLFEEPADINAQYDESNPPFLLLTYGGLNHKLEFVTLGLPNVGVLGWIDQVNITNAPVLLINQEEVSNDLQLTFTSEAEKIIMRGVDNGGKEGAI</sequence>
<evidence type="ECO:0000313" key="2">
    <source>
        <dbReference type="EMBL" id="SFH77792.1"/>
    </source>
</evidence>
<keyword evidence="3" id="KW-1185">Reference proteome</keyword>
<reference evidence="2 4" key="2">
    <citation type="submission" date="2016-10" db="EMBL/GenBank/DDBJ databases">
        <authorList>
            <person name="Varghese N."/>
            <person name="Submissions S."/>
        </authorList>
    </citation>
    <scope>NUCLEOTIDE SEQUENCE [LARGE SCALE GENOMIC DNA]</scope>
    <source>
        <strain evidence="2 4">DSM 2094</strain>
    </source>
</reference>